<dbReference type="PANTHER" id="PTHR34700:SF4">
    <property type="entry name" value="PHAGE-LIKE ELEMENT PBSX PROTEIN XKDP"/>
    <property type="match status" value="1"/>
</dbReference>
<dbReference type="EMBL" id="JBBDHC010000013">
    <property type="protein sequence ID" value="MEJ1249957.1"/>
    <property type="molecule type" value="Genomic_DNA"/>
</dbReference>
<dbReference type="Gene3D" id="3.10.350.10">
    <property type="entry name" value="LysM domain"/>
    <property type="match status" value="1"/>
</dbReference>
<keyword evidence="4" id="KW-1185">Reference proteome</keyword>
<dbReference type="PROSITE" id="PS51782">
    <property type="entry name" value="LYSM"/>
    <property type="match status" value="1"/>
</dbReference>
<evidence type="ECO:0000313" key="3">
    <source>
        <dbReference type="EMBL" id="MEJ1249957.1"/>
    </source>
</evidence>
<sequence length="389" mass="43425">MLKKLLAVSAAALLTFATGALALQMRADHPDTYVVVKGDTLWGIAKRFLNEPWLWPEIWQANPQIENPHLIYPGDVLSLAYLGRGRGQPALTVSRLSPQVRAEALPIPAVPLSEVQDFLTNQHVLDEDQYKALPYVLGIEESRLMSAEGQVVYVRGQNLEPGARVSIVRPTVRYAMMPIATEKHPDREPVLRNDAWSAERGAEPTSNSIRWAHHYITKKRFEFLGWEVNEIAQGQVTRSGDPATVLIVPGGHEVKKGDLLMPFDAFPYDLSFHPRAPAGIPANARVLAVTDHLHFGGRNDVVAISAGAREGLENGQVFSIWHQGERVRDDIRHPQRIEANLNRNKVSLPDEFAGHVMIFRTFDKVSYGLVMDGIRPVQLGDRLDAPDRY</sequence>
<feature type="chain" id="PRO_5043331515" evidence="1">
    <location>
        <begin position="23"/>
        <end position="389"/>
    </location>
</feature>
<dbReference type="Proteomes" id="UP001364472">
    <property type="component" value="Unassembled WGS sequence"/>
</dbReference>
<reference evidence="3 4" key="1">
    <citation type="journal article" date="2016" name="Antonie Van Leeuwenhoek">
        <title>Denitratimonas tolerans gen. nov., sp. nov., a denitrifying bacterium isolated from a bioreactor for tannery wastewater treatment.</title>
        <authorList>
            <person name="Han S.I."/>
            <person name="Kim J.O."/>
            <person name="Lee Y.R."/>
            <person name="Ekpeghere K.I."/>
            <person name="Koh S.C."/>
            <person name="Whang K.S."/>
        </authorList>
    </citation>
    <scope>NUCLEOTIDE SEQUENCE [LARGE SCALE GENOMIC DNA]</scope>
    <source>
        <strain evidence="3 4">KACC 17565</strain>
    </source>
</reference>
<protein>
    <submittedName>
        <fullName evidence="3">LysM domain-containing protein</fullName>
    </submittedName>
</protein>
<dbReference type="PANTHER" id="PTHR34700">
    <property type="entry name" value="POTASSIUM BINDING PROTEIN KBP"/>
    <property type="match status" value="1"/>
</dbReference>
<dbReference type="InterPro" id="IPR018392">
    <property type="entry name" value="LysM"/>
</dbReference>
<evidence type="ECO:0000256" key="1">
    <source>
        <dbReference type="SAM" id="SignalP"/>
    </source>
</evidence>
<dbReference type="InterPro" id="IPR052196">
    <property type="entry name" value="Bact_Kbp"/>
</dbReference>
<gene>
    <name evidence="3" type="ORF">WB794_09765</name>
</gene>
<dbReference type="AlphaFoldDB" id="A0AAW9R2F6"/>
<feature type="domain" description="LysM" evidence="2">
    <location>
        <begin position="31"/>
        <end position="79"/>
    </location>
</feature>
<name>A0AAW9R2F6_9GAMM</name>
<dbReference type="InterPro" id="IPR036779">
    <property type="entry name" value="LysM_dom_sf"/>
</dbReference>
<organism evidence="3 4">
    <name type="scientific">Denitratimonas tolerans</name>
    <dbReference type="NCBI Taxonomy" id="1338420"/>
    <lineage>
        <taxon>Bacteria</taxon>
        <taxon>Pseudomonadati</taxon>
        <taxon>Pseudomonadota</taxon>
        <taxon>Gammaproteobacteria</taxon>
        <taxon>Lysobacterales</taxon>
        <taxon>Lysobacteraceae</taxon>
        <taxon>Denitratimonas</taxon>
    </lineage>
</organism>
<proteinExistence type="predicted"/>
<dbReference type="RefSeq" id="WP_337335716.1">
    <property type="nucleotide sequence ID" value="NZ_JBBDHC010000013.1"/>
</dbReference>
<evidence type="ECO:0000259" key="2">
    <source>
        <dbReference type="PROSITE" id="PS51782"/>
    </source>
</evidence>
<accession>A0AAW9R2F6</accession>
<dbReference type="SUPFAM" id="SSF54106">
    <property type="entry name" value="LysM domain"/>
    <property type="match status" value="1"/>
</dbReference>
<feature type="signal peptide" evidence="1">
    <location>
        <begin position="1"/>
        <end position="22"/>
    </location>
</feature>
<comment type="caution">
    <text evidence="3">The sequence shown here is derived from an EMBL/GenBank/DDBJ whole genome shotgun (WGS) entry which is preliminary data.</text>
</comment>
<dbReference type="Pfam" id="PF01476">
    <property type="entry name" value="LysM"/>
    <property type="match status" value="1"/>
</dbReference>
<dbReference type="SMART" id="SM00257">
    <property type="entry name" value="LysM"/>
    <property type="match status" value="1"/>
</dbReference>
<dbReference type="CDD" id="cd00118">
    <property type="entry name" value="LysM"/>
    <property type="match status" value="1"/>
</dbReference>
<evidence type="ECO:0000313" key="4">
    <source>
        <dbReference type="Proteomes" id="UP001364472"/>
    </source>
</evidence>
<keyword evidence="1" id="KW-0732">Signal</keyword>